<dbReference type="InterPro" id="IPR053861">
    <property type="entry name" value="Phage_Mu_Gp45_N"/>
</dbReference>
<evidence type="ECO:0000313" key="4">
    <source>
        <dbReference type="Proteomes" id="UP000269199"/>
    </source>
</evidence>
<feature type="domain" description="Bacteriophage Mu Gp45 N-terminal" evidence="2">
    <location>
        <begin position="25"/>
        <end position="92"/>
    </location>
</feature>
<evidence type="ECO:0000313" key="3">
    <source>
        <dbReference type="EMBL" id="AYR24264.1"/>
    </source>
</evidence>
<reference evidence="3 4" key="1">
    <citation type="submission" date="2017-11" db="EMBL/GenBank/DDBJ databases">
        <title>Complete genome sequence of Herbaspirillum rubrisubalbicans DSM 11543.</title>
        <authorList>
            <person name="Chen M."/>
            <person name="An Q."/>
        </authorList>
    </citation>
    <scope>NUCLEOTIDE SEQUENCE [LARGE SCALE GENOMIC DNA]</scope>
    <source>
        <strain evidence="3 4">DSM 11543</strain>
    </source>
</reference>
<gene>
    <name evidence="3" type="ORF">RC54_10675</name>
</gene>
<dbReference type="NCBIfam" id="TIGR01644">
    <property type="entry name" value="phage_P2_V"/>
    <property type="match status" value="1"/>
</dbReference>
<sequence>MMDILALIREATADFKAKINLMLGRGIVSKVNDAAAIQLIRGKLMDGEDYDQMERVQQYGFTSVPKAGAEFLSTFIGGNRDHSVIVAVDDRRFRLRGLRDGEMAIYDDQGQKVHLTRNGIVIDGGGKPISIQNTPEVDMTTPLVKMSGDLKVVGSISADGDISDHGNKKMSAMRTVYNDHDHANPEGGRVGKDQVKM</sequence>
<organism evidence="3 4">
    <name type="scientific">Herbaspirillum rubrisubalbicans</name>
    <dbReference type="NCBI Taxonomy" id="80842"/>
    <lineage>
        <taxon>Bacteria</taxon>
        <taxon>Pseudomonadati</taxon>
        <taxon>Pseudomonadota</taxon>
        <taxon>Betaproteobacteria</taxon>
        <taxon>Burkholderiales</taxon>
        <taxon>Oxalobacteraceae</taxon>
        <taxon>Herbaspirillum</taxon>
    </lineage>
</organism>
<dbReference type="Pfam" id="PF06890">
    <property type="entry name" value="Phage_Mu_Gp45"/>
    <property type="match status" value="1"/>
</dbReference>
<dbReference type="Proteomes" id="UP000269199">
    <property type="component" value="Chromosome"/>
</dbReference>
<name>A0AAD0UCA1_9BURK</name>
<dbReference type="RefSeq" id="WP_082803236.1">
    <property type="nucleotide sequence ID" value="NZ_CP024996.1"/>
</dbReference>
<dbReference type="InterPro" id="IPR013046">
    <property type="entry name" value="GpV/Gp45"/>
</dbReference>
<evidence type="ECO:0000259" key="2">
    <source>
        <dbReference type="Pfam" id="PF06890"/>
    </source>
</evidence>
<protein>
    <submittedName>
        <fullName evidence="3">Phage baseplate assembly protein V</fullName>
    </submittedName>
</protein>
<dbReference type="PIRSF" id="PIRSF012337">
    <property type="entry name" value="gp45"/>
    <property type="match status" value="1"/>
</dbReference>
<proteinExistence type="predicted"/>
<evidence type="ECO:0000256" key="1">
    <source>
        <dbReference type="SAM" id="MobiDB-lite"/>
    </source>
</evidence>
<dbReference type="AlphaFoldDB" id="A0AAD0UCA1"/>
<dbReference type="EMBL" id="CP024996">
    <property type="protein sequence ID" value="AYR24264.1"/>
    <property type="molecule type" value="Genomic_DNA"/>
</dbReference>
<feature type="region of interest" description="Disordered" evidence="1">
    <location>
        <begin position="178"/>
        <end position="197"/>
    </location>
</feature>
<dbReference type="InterPro" id="IPR014462">
    <property type="entry name" value="Phage_Mu_Gp45"/>
</dbReference>
<accession>A0AAD0UCA1</accession>